<evidence type="ECO:0000256" key="1">
    <source>
        <dbReference type="ARBA" id="ARBA00022679"/>
    </source>
</evidence>
<feature type="domain" description="Protein kinase" evidence="6">
    <location>
        <begin position="358"/>
        <end position="637"/>
    </location>
</feature>
<feature type="transmembrane region" description="Helical" evidence="5">
    <location>
        <begin position="260"/>
        <end position="282"/>
    </location>
</feature>
<name>A0A1F5UZ91_FRAXR</name>
<sequence>FVIGLPQSYRFEYNEPTVSASILQNLGLSLEFYALYWVVFDTVTLLIFTTAATLIFWRKSDDSVALLGSFTLLAFGATSSHIGYPEFSRTLPWSWLTHDVTLLGTALPAVYLYLFPDGRFVPHWTRWLALIWAVLMLVRIVVPAYSSLLGLGPSALSAGTLLLRDGSGVLAQVYRYRRASTALQRQQTKWVVFGIVVTYLGVVLQLFTSVSPPPSASNVFYWLLFVVPLFYIPRILLAVCIGLALLRYRLWDIDFVINRSLVYGGLTLILAAIFGGSLIVISNSFQNLEGAPLVAVAVSAAIFGTMFQPARRNLQRFVDQRFYNIRIDYQKVPPPASVSVAEPAGITRVLHQERFGAYQGLEFIARGGMAEVYKSVHPTLGVPVAIKVLPAHLADDPEFRKRFHREGEVVSLLHHPNIVRMFSFGEENATHYMVMEWLSGKDLGRLLQEVGRLPLAQALPVIRDVAGALDYAHAQGLVHRDIKPSNVLLDCRSKERESGDKSPPSSFVMGDLSCRAVLTDFGIAKIRGAHTRMTRTGMLGTFDYIAPEQIQAAANVDGRADVYSFGIMVYEILTGELPFKHNKLGALLIAHLSQPPPDPRGWMPELSNDVVRALDRALAKSPEDRYPTAGQFAAALAQGETPLSAQELTAG</sequence>
<dbReference type="PROSITE" id="PS00108">
    <property type="entry name" value="PROTEIN_KINASE_ST"/>
    <property type="match status" value="1"/>
</dbReference>
<keyword evidence="3" id="KW-0418">Kinase</keyword>
<dbReference type="InterPro" id="IPR008271">
    <property type="entry name" value="Ser/Thr_kinase_AS"/>
</dbReference>
<organism evidence="7 8">
    <name type="scientific">Fraserbacteria sp. (strain RBG_16_55_9)</name>
    <dbReference type="NCBI Taxonomy" id="1817864"/>
    <lineage>
        <taxon>Bacteria</taxon>
        <taxon>Candidatus Fraseribacteriota</taxon>
    </lineage>
</organism>
<proteinExistence type="predicted"/>
<dbReference type="PROSITE" id="PS50011">
    <property type="entry name" value="PROTEIN_KINASE_DOM"/>
    <property type="match status" value="1"/>
</dbReference>
<evidence type="ECO:0000256" key="3">
    <source>
        <dbReference type="ARBA" id="ARBA00022777"/>
    </source>
</evidence>
<evidence type="ECO:0000256" key="5">
    <source>
        <dbReference type="SAM" id="Phobius"/>
    </source>
</evidence>
<evidence type="ECO:0000313" key="8">
    <source>
        <dbReference type="Proteomes" id="UP000179157"/>
    </source>
</evidence>
<feature type="transmembrane region" description="Helical" evidence="5">
    <location>
        <begin position="64"/>
        <end position="83"/>
    </location>
</feature>
<keyword evidence="1" id="KW-0808">Transferase</keyword>
<dbReference type="CDD" id="cd14014">
    <property type="entry name" value="STKc_PknB_like"/>
    <property type="match status" value="1"/>
</dbReference>
<dbReference type="Gene3D" id="1.10.510.10">
    <property type="entry name" value="Transferase(Phosphotransferase) domain 1"/>
    <property type="match status" value="1"/>
</dbReference>
<feature type="transmembrane region" description="Helical" evidence="5">
    <location>
        <begin position="219"/>
        <end position="248"/>
    </location>
</feature>
<dbReference type="InterPro" id="IPR011009">
    <property type="entry name" value="Kinase-like_dom_sf"/>
</dbReference>
<feature type="transmembrane region" description="Helical" evidence="5">
    <location>
        <begin position="127"/>
        <end position="148"/>
    </location>
</feature>
<protein>
    <recommendedName>
        <fullName evidence="6">Protein kinase domain-containing protein</fullName>
    </recommendedName>
</protein>
<evidence type="ECO:0000259" key="6">
    <source>
        <dbReference type="PROSITE" id="PS50011"/>
    </source>
</evidence>
<keyword evidence="4" id="KW-0067">ATP-binding</keyword>
<reference evidence="7 8" key="1">
    <citation type="journal article" date="2016" name="Nat. Commun.">
        <title>Thousands of microbial genomes shed light on interconnected biogeochemical processes in an aquifer system.</title>
        <authorList>
            <person name="Anantharaman K."/>
            <person name="Brown C.T."/>
            <person name="Hug L.A."/>
            <person name="Sharon I."/>
            <person name="Castelle C.J."/>
            <person name="Probst A.J."/>
            <person name="Thomas B.C."/>
            <person name="Singh A."/>
            <person name="Wilkins M.J."/>
            <person name="Karaoz U."/>
            <person name="Brodie E.L."/>
            <person name="Williams K.H."/>
            <person name="Hubbard S.S."/>
            <person name="Banfield J.F."/>
        </authorList>
    </citation>
    <scope>NUCLEOTIDE SEQUENCE [LARGE SCALE GENOMIC DNA]</scope>
    <source>
        <strain evidence="8">RBG_16_55_9</strain>
    </source>
</reference>
<accession>A0A1F5UZ91</accession>
<feature type="non-terminal residue" evidence="7">
    <location>
        <position position="1"/>
    </location>
</feature>
<dbReference type="AlphaFoldDB" id="A0A1F5UZ91"/>
<dbReference type="SMART" id="SM00220">
    <property type="entry name" value="S_TKc"/>
    <property type="match status" value="1"/>
</dbReference>
<keyword evidence="5" id="KW-1133">Transmembrane helix</keyword>
<dbReference type="InterPro" id="IPR000719">
    <property type="entry name" value="Prot_kinase_dom"/>
</dbReference>
<evidence type="ECO:0000256" key="2">
    <source>
        <dbReference type="ARBA" id="ARBA00022741"/>
    </source>
</evidence>
<dbReference type="SUPFAM" id="SSF56112">
    <property type="entry name" value="Protein kinase-like (PK-like)"/>
    <property type="match status" value="1"/>
</dbReference>
<dbReference type="PANTHER" id="PTHR43289:SF6">
    <property type="entry name" value="SERINE_THREONINE-PROTEIN KINASE NEKL-3"/>
    <property type="match status" value="1"/>
</dbReference>
<evidence type="ECO:0000256" key="4">
    <source>
        <dbReference type="ARBA" id="ARBA00022840"/>
    </source>
</evidence>
<gene>
    <name evidence="7" type="ORF">A2Z21_08320</name>
</gene>
<feature type="transmembrane region" description="Helical" evidence="5">
    <location>
        <begin position="188"/>
        <end position="207"/>
    </location>
</feature>
<keyword evidence="5" id="KW-0812">Transmembrane</keyword>
<dbReference type="Pfam" id="PF00069">
    <property type="entry name" value="Pkinase"/>
    <property type="match status" value="1"/>
</dbReference>
<dbReference type="GO" id="GO:0004674">
    <property type="term" value="F:protein serine/threonine kinase activity"/>
    <property type="evidence" value="ECO:0007669"/>
    <property type="project" value="TreeGrafter"/>
</dbReference>
<feature type="transmembrane region" description="Helical" evidence="5">
    <location>
        <begin position="95"/>
        <end position="115"/>
    </location>
</feature>
<feature type="transmembrane region" description="Helical" evidence="5">
    <location>
        <begin position="154"/>
        <end position="176"/>
    </location>
</feature>
<comment type="caution">
    <text evidence="7">The sequence shown here is derived from an EMBL/GenBank/DDBJ whole genome shotgun (WGS) entry which is preliminary data.</text>
</comment>
<dbReference type="Gene3D" id="3.30.200.20">
    <property type="entry name" value="Phosphorylase Kinase, domain 1"/>
    <property type="match status" value="1"/>
</dbReference>
<keyword evidence="2" id="KW-0547">Nucleotide-binding</keyword>
<keyword evidence="5" id="KW-0472">Membrane</keyword>
<dbReference type="STRING" id="1817864.A2Z21_08320"/>
<dbReference type="PANTHER" id="PTHR43289">
    <property type="entry name" value="MITOGEN-ACTIVATED PROTEIN KINASE KINASE KINASE 20-RELATED"/>
    <property type="match status" value="1"/>
</dbReference>
<dbReference type="EMBL" id="MFGX01000034">
    <property type="protein sequence ID" value="OGF56460.1"/>
    <property type="molecule type" value="Genomic_DNA"/>
</dbReference>
<evidence type="ECO:0000313" key="7">
    <source>
        <dbReference type="EMBL" id="OGF56460.1"/>
    </source>
</evidence>
<dbReference type="Proteomes" id="UP000179157">
    <property type="component" value="Unassembled WGS sequence"/>
</dbReference>
<feature type="transmembrane region" description="Helical" evidence="5">
    <location>
        <begin position="34"/>
        <end position="57"/>
    </location>
</feature>
<dbReference type="GO" id="GO:0005524">
    <property type="term" value="F:ATP binding"/>
    <property type="evidence" value="ECO:0007669"/>
    <property type="project" value="UniProtKB-KW"/>
</dbReference>